<comment type="caution">
    <text evidence="3">The sequence shown here is derived from an EMBL/GenBank/DDBJ whole genome shotgun (WGS) entry which is preliminary data.</text>
</comment>
<evidence type="ECO:0000259" key="2">
    <source>
        <dbReference type="PROSITE" id="PS50943"/>
    </source>
</evidence>
<dbReference type="InterPro" id="IPR050807">
    <property type="entry name" value="TransReg_Diox_bact_type"/>
</dbReference>
<evidence type="ECO:0000313" key="3">
    <source>
        <dbReference type="EMBL" id="REJ08764.1"/>
    </source>
</evidence>
<dbReference type="GO" id="GO:0003700">
    <property type="term" value="F:DNA-binding transcription factor activity"/>
    <property type="evidence" value="ECO:0007669"/>
    <property type="project" value="TreeGrafter"/>
</dbReference>
<name>A0A371NYU4_9MICO</name>
<dbReference type="PANTHER" id="PTHR46797:SF1">
    <property type="entry name" value="METHYLPHOSPHONATE SYNTHASE"/>
    <property type="match status" value="1"/>
</dbReference>
<evidence type="ECO:0000313" key="4">
    <source>
        <dbReference type="Proteomes" id="UP000262172"/>
    </source>
</evidence>
<keyword evidence="4" id="KW-1185">Reference proteome</keyword>
<dbReference type="InterPro" id="IPR001387">
    <property type="entry name" value="Cro/C1-type_HTH"/>
</dbReference>
<sequence length="157" mass="17427">MVTELRIRRPHLLDQLVNVRHARSSALRPSDRAPPRAEAVPSQARVYKYPGTCTLVQVTGDGEPGSVPRVPSPAAAHIGKRIRAVRVDKGLTQEQLGHEAQTDSSAIRSYENGRAMLSIRTLLRISRALKQPPEFFLKGLRDEMFEAPADDKRKLAS</sequence>
<dbReference type="EMBL" id="QUAB01000005">
    <property type="protein sequence ID" value="REJ08764.1"/>
    <property type="molecule type" value="Genomic_DNA"/>
</dbReference>
<dbReference type="AlphaFoldDB" id="A0A371NYU4"/>
<proteinExistence type="predicted"/>
<dbReference type="CDD" id="cd00093">
    <property type="entry name" value="HTH_XRE"/>
    <property type="match status" value="1"/>
</dbReference>
<organism evidence="3 4">
    <name type="scientific">Microbacterium bovistercoris</name>
    <dbReference type="NCBI Taxonomy" id="2293570"/>
    <lineage>
        <taxon>Bacteria</taxon>
        <taxon>Bacillati</taxon>
        <taxon>Actinomycetota</taxon>
        <taxon>Actinomycetes</taxon>
        <taxon>Micrococcales</taxon>
        <taxon>Microbacteriaceae</taxon>
        <taxon>Microbacterium</taxon>
    </lineage>
</organism>
<evidence type="ECO:0000256" key="1">
    <source>
        <dbReference type="ARBA" id="ARBA00023125"/>
    </source>
</evidence>
<protein>
    <submittedName>
        <fullName evidence="3">XRE family transcriptional regulator</fullName>
    </submittedName>
</protein>
<keyword evidence="1" id="KW-0238">DNA-binding</keyword>
<dbReference type="PANTHER" id="PTHR46797">
    <property type="entry name" value="HTH-TYPE TRANSCRIPTIONAL REGULATOR"/>
    <property type="match status" value="1"/>
</dbReference>
<feature type="domain" description="HTH cro/C1-type" evidence="2">
    <location>
        <begin position="82"/>
        <end position="136"/>
    </location>
</feature>
<dbReference type="InterPro" id="IPR010982">
    <property type="entry name" value="Lambda_DNA-bd_dom_sf"/>
</dbReference>
<dbReference type="PROSITE" id="PS50943">
    <property type="entry name" value="HTH_CROC1"/>
    <property type="match status" value="1"/>
</dbReference>
<dbReference type="GO" id="GO:0003677">
    <property type="term" value="F:DNA binding"/>
    <property type="evidence" value="ECO:0007669"/>
    <property type="project" value="UniProtKB-KW"/>
</dbReference>
<gene>
    <name evidence="3" type="ORF">DY023_00200</name>
</gene>
<dbReference type="Proteomes" id="UP000262172">
    <property type="component" value="Unassembled WGS sequence"/>
</dbReference>
<reference evidence="3 4" key="1">
    <citation type="submission" date="2018-08" db="EMBL/GenBank/DDBJ databases">
        <title>Isolation, diversity and antifungal activity of Actinobacteria from cow dung.</title>
        <authorList>
            <person name="Ling L."/>
        </authorList>
    </citation>
    <scope>NUCLEOTIDE SEQUENCE [LARGE SCALE GENOMIC DNA]</scope>
    <source>
        <strain evidence="3 4">NEAU-LLE</strain>
    </source>
</reference>
<accession>A0A371NYU4</accession>
<dbReference type="SUPFAM" id="SSF47413">
    <property type="entry name" value="lambda repressor-like DNA-binding domains"/>
    <property type="match status" value="1"/>
</dbReference>
<dbReference type="GO" id="GO:0005829">
    <property type="term" value="C:cytosol"/>
    <property type="evidence" value="ECO:0007669"/>
    <property type="project" value="TreeGrafter"/>
</dbReference>
<dbReference type="SMART" id="SM00530">
    <property type="entry name" value="HTH_XRE"/>
    <property type="match status" value="1"/>
</dbReference>
<dbReference type="Gene3D" id="1.10.260.40">
    <property type="entry name" value="lambda repressor-like DNA-binding domains"/>
    <property type="match status" value="1"/>
</dbReference>
<dbReference type="OrthoDB" id="9814553at2"/>
<dbReference type="Pfam" id="PF01381">
    <property type="entry name" value="HTH_3"/>
    <property type="match status" value="1"/>
</dbReference>